<sequence length="201" mass="22364">MNELTHTLLLRLLDSQDPVEIPARLVRLLATEAMQYREHAQQHGELEDELRQRCAELLEKQRSGTLPPGSLQRYAALNCEGNLQLATQQTIQAALRFTAGKYAAGCWVPRDLLEQTESAISDSINHGSPTQSNRDQALSELRLALDDEKDPDAANLWVARELVQHALTALGEAMYGRAYSQAYRDELQARLEAVLAASDAD</sequence>
<name>A0A1H2ERU5_9GAMM</name>
<dbReference type="RefSeq" id="WP_090212291.1">
    <property type="nucleotide sequence ID" value="NZ_LT629780.1"/>
</dbReference>
<gene>
    <name evidence="1" type="ORF">SAMN05216580_0795</name>
</gene>
<dbReference type="EMBL" id="LT629780">
    <property type="protein sequence ID" value="SDT97811.1"/>
    <property type="molecule type" value="Genomic_DNA"/>
</dbReference>
<protein>
    <submittedName>
        <fullName evidence="1">Uncharacterized protein</fullName>
    </submittedName>
</protein>
<organism evidence="1 2">
    <name type="scientific">Geopseudomonas guangdongensis</name>
    <dbReference type="NCBI Taxonomy" id="1245526"/>
    <lineage>
        <taxon>Bacteria</taxon>
        <taxon>Pseudomonadati</taxon>
        <taxon>Pseudomonadota</taxon>
        <taxon>Gammaproteobacteria</taxon>
        <taxon>Pseudomonadales</taxon>
        <taxon>Pseudomonadaceae</taxon>
        <taxon>Geopseudomonas</taxon>
    </lineage>
</organism>
<keyword evidence="2" id="KW-1185">Reference proteome</keyword>
<evidence type="ECO:0000313" key="1">
    <source>
        <dbReference type="EMBL" id="SDT97811.1"/>
    </source>
</evidence>
<dbReference type="Proteomes" id="UP000243063">
    <property type="component" value="Chromosome I"/>
</dbReference>
<proteinExistence type="predicted"/>
<reference evidence="2" key="1">
    <citation type="submission" date="2016-10" db="EMBL/GenBank/DDBJ databases">
        <authorList>
            <person name="Varghese N."/>
            <person name="Submissions S."/>
        </authorList>
    </citation>
    <scope>NUCLEOTIDE SEQUENCE [LARGE SCALE GENOMIC DNA]</scope>
    <source>
        <strain evidence="2">CCTCC 2012022</strain>
    </source>
</reference>
<accession>A0A1H2ERU5</accession>
<evidence type="ECO:0000313" key="2">
    <source>
        <dbReference type="Proteomes" id="UP000243063"/>
    </source>
</evidence>
<dbReference type="AlphaFoldDB" id="A0A1H2ERU5"/>